<evidence type="ECO:0008006" key="3">
    <source>
        <dbReference type="Google" id="ProtNLM"/>
    </source>
</evidence>
<dbReference type="EMBL" id="JACIBY010000024">
    <property type="protein sequence ID" value="MBB3842018.1"/>
    <property type="molecule type" value="Genomic_DNA"/>
</dbReference>
<dbReference type="Proteomes" id="UP000541352">
    <property type="component" value="Unassembled WGS sequence"/>
</dbReference>
<sequence length="275" mass="32053">MVDLLNTLSFVDLGEFERKTLIENSYLPNQNQVFFDDAAIVEDDLNGMPKEQTKVADLSIDRYLKNFDLYYKKSDSPSVETGNMLVSELKQAKDHWYLQVFFQITYKNKHSNGSSFLPMWRVAEIRADKSENQWTTLIKRMGFFDPKSQNDKAANSSTELRNKIVEDSLNAVALKKEYSLRVDELLSLGEQIIKEKNAKKEAIDYYSQAKFLSHYYHLSSLRFEQLYQVYKNKGDIIAEAEIYDKALAWYEVAESLKDSEEIKQKINVCKKLLKN</sequence>
<proteinExistence type="predicted"/>
<keyword evidence="2" id="KW-1185">Reference proteome</keyword>
<dbReference type="RefSeq" id="WP_183980072.1">
    <property type="nucleotide sequence ID" value="NZ_JACIBY010000024.1"/>
</dbReference>
<comment type="caution">
    <text evidence="1">The sequence shown here is derived from an EMBL/GenBank/DDBJ whole genome shotgun (WGS) entry which is preliminary data.</text>
</comment>
<evidence type="ECO:0000313" key="2">
    <source>
        <dbReference type="Proteomes" id="UP000541352"/>
    </source>
</evidence>
<evidence type="ECO:0000313" key="1">
    <source>
        <dbReference type="EMBL" id="MBB3842018.1"/>
    </source>
</evidence>
<name>A0A7W5ZRZ6_9BACT</name>
<gene>
    <name evidence="1" type="ORF">FHS57_006047</name>
</gene>
<organism evidence="1 2">
    <name type="scientific">Runella defluvii</name>
    <dbReference type="NCBI Taxonomy" id="370973"/>
    <lineage>
        <taxon>Bacteria</taxon>
        <taxon>Pseudomonadati</taxon>
        <taxon>Bacteroidota</taxon>
        <taxon>Cytophagia</taxon>
        <taxon>Cytophagales</taxon>
        <taxon>Spirosomataceae</taxon>
        <taxon>Runella</taxon>
    </lineage>
</organism>
<accession>A0A7W5ZRZ6</accession>
<dbReference type="AlphaFoldDB" id="A0A7W5ZRZ6"/>
<protein>
    <recommendedName>
        <fullName evidence="3">Tetratricopeptide repeat protein</fullName>
    </recommendedName>
</protein>
<reference evidence="1 2" key="1">
    <citation type="submission" date="2020-08" db="EMBL/GenBank/DDBJ databases">
        <title>Genomic Encyclopedia of Type Strains, Phase IV (KMG-IV): sequencing the most valuable type-strain genomes for metagenomic binning, comparative biology and taxonomic classification.</title>
        <authorList>
            <person name="Goeker M."/>
        </authorList>
    </citation>
    <scope>NUCLEOTIDE SEQUENCE [LARGE SCALE GENOMIC DNA]</scope>
    <source>
        <strain evidence="1 2">DSM 17976</strain>
    </source>
</reference>